<dbReference type="Proteomes" id="UP001054945">
    <property type="component" value="Unassembled WGS sequence"/>
</dbReference>
<keyword evidence="9" id="KW-0638">Presynaptic neurotoxin</keyword>
<evidence type="ECO:0000256" key="5">
    <source>
        <dbReference type="ARBA" id="ARBA00022537"/>
    </source>
</evidence>
<dbReference type="PRINTS" id="PR01415">
    <property type="entry name" value="ANKYRIN"/>
</dbReference>
<evidence type="ECO:0000256" key="12">
    <source>
        <dbReference type="PROSITE-ProRule" id="PRU00023"/>
    </source>
</evidence>
<dbReference type="Pfam" id="PF12796">
    <property type="entry name" value="Ank_2"/>
    <property type="match status" value="2"/>
</dbReference>
<feature type="compositionally biased region" description="Low complexity" evidence="13">
    <location>
        <begin position="72"/>
        <end position="96"/>
    </location>
</feature>
<evidence type="ECO:0000256" key="9">
    <source>
        <dbReference type="ARBA" id="ARBA00023028"/>
    </source>
</evidence>
<name>A0AAV4W7T3_CAEEX</name>
<dbReference type="PANTHER" id="PTHR24171">
    <property type="entry name" value="ANKYRIN REPEAT DOMAIN-CONTAINING PROTEIN 39-RELATED"/>
    <property type="match status" value="1"/>
</dbReference>
<dbReference type="GO" id="GO:0006887">
    <property type="term" value="P:exocytosis"/>
    <property type="evidence" value="ECO:0007669"/>
    <property type="project" value="UniProtKB-KW"/>
</dbReference>
<sequence>MNEEKNKDAFLRKMNSINILNAKMEKRCKYVWAGDRRVVLGGSATELTKCERPRAPLRRSSEGSYALRRKSSSSSNAADDPTSSDPSTSCTASSSSSSSESELLVFSTILGIPTILKGWNIIRLAEFITPLATLSGCNDESETCNYCRLSESSDSSECRDSTDGERSTSSSEGNEARRPRRLMRALSEDCYPPSKTRPLRRTSPGEYLRHKRIQMEKLRNERLHSPGRTGGITFQRCDSDPRLHLKKSEDISPNRTLTYASPTRNRIRQPHSRNESELMVILPIVQSPEISSNEEAHRPRRSPLAKNVSERSHRQDSQSAVVWSADDSTPFLECGGVVFRCAVCESDLPFTNCVLCEAETKGQFFDTAQDISASAPEFSDEQPQTLNSTDEATFNDDRNSEIERVGVDSQSSEEKKELEEFYDAQTPAETQLSLNKRVFRGQEKQWTSQGAIHKSFNYEEIPASKRRNSMLRKYNSEPVPETEIEEGYIPSKSQADAPISHSPKKPTSDEQSVSSCQSCEVTEDESKKENSKDRCLSSDVATQEKNKSKSPVFLKPEFVFEPEIIHKANPLVDEAEVDVVPSAVGVFRRLSEDEFISTLNIHEAARKGDLHVVKLLCKKDCKQMETVDERGWTPIHLAAAHGHSEVVKYLAAEGAHLAALDPSSYTALHLSAMNGHKNCVEVLLPMGVDIDSITAEGFTPLHLAVMNNHLDCIQTLLRWGSSMDKRDALGRSVYEMVEEYNLEDVAALLRRFHKKMHNFKHVLDMIQKSSKSSFYAVKFLFSLGMRTEVPQKFPKRLWTFLHRLLKKAVQNEGAASVLIAIVSEGPCIVCPGSIYYW</sequence>
<keyword evidence="10 12" id="KW-0040">ANK repeat</keyword>
<protein>
    <submittedName>
        <fullName evidence="14">Ankyrin repeat, PH and SEC7 domain containing protein secG</fullName>
    </submittedName>
</protein>
<reference evidence="14 15" key="1">
    <citation type="submission" date="2021-06" db="EMBL/GenBank/DDBJ databases">
        <title>Caerostris extrusa draft genome.</title>
        <authorList>
            <person name="Kono N."/>
            <person name="Arakawa K."/>
        </authorList>
    </citation>
    <scope>NUCLEOTIDE SEQUENCE [LARGE SCALE GENOMIC DNA]</scope>
</reference>
<dbReference type="GO" id="GO:0090729">
    <property type="term" value="F:toxin activity"/>
    <property type="evidence" value="ECO:0007669"/>
    <property type="project" value="UniProtKB-KW"/>
</dbReference>
<feature type="compositionally biased region" description="Basic and acidic residues" evidence="13">
    <location>
        <begin position="213"/>
        <end position="224"/>
    </location>
</feature>
<feature type="region of interest" description="Disordered" evidence="13">
    <location>
        <begin position="152"/>
        <end position="237"/>
    </location>
</feature>
<keyword evidence="7" id="KW-0528">Neurotoxin</keyword>
<dbReference type="PROSITE" id="PS50297">
    <property type="entry name" value="ANK_REP_REGION"/>
    <property type="match status" value="3"/>
</dbReference>
<dbReference type="AlphaFoldDB" id="A0AAV4W7T3"/>
<feature type="repeat" description="ANK" evidence="12">
    <location>
        <begin position="663"/>
        <end position="695"/>
    </location>
</feature>
<keyword evidence="3" id="KW-0268">Exocytosis</keyword>
<evidence type="ECO:0000256" key="6">
    <source>
        <dbReference type="ARBA" id="ARBA00022656"/>
    </source>
</evidence>
<dbReference type="EMBL" id="BPLR01015659">
    <property type="protein sequence ID" value="GIY77673.1"/>
    <property type="molecule type" value="Genomic_DNA"/>
</dbReference>
<feature type="compositionally biased region" description="Basic and acidic residues" evidence="13">
    <location>
        <begin position="395"/>
        <end position="419"/>
    </location>
</feature>
<keyword evidence="8" id="KW-0677">Repeat</keyword>
<evidence type="ECO:0000256" key="10">
    <source>
        <dbReference type="ARBA" id="ARBA00023043"/>
    </source>
</evidence>
<feature type="compositionally biased region" description="Basic and acidic residues" evidence="13">
    <location>
        <begin position="156"/>
        <end position="166"/>
    </location>
</feature>
<evidence type="ECO:0000256" key="8">
    <source>
        <dbReference type="ARBA" id="ARBA00022737"/>
    </source>
</evidence>
<feature type="repeat" description="ANK" evidence="12">
    <location>
        <begin position="696"/>
        <end position="728"/>
    </location>
</feature>
<evidence type="ECO:0000256" key="11">
    <source>
        <dbReference type="ARBA" id="ARBA00023298"/>
    </source>
</evidence>
<feature type="region of interest" description="Disordered" evidence="13">
    <location>
        <begin position="290"/>
        <end position="322"/>
    </location>
</feature>
<feature type="region of interest" description="Disordered" evidence="13">
    <location>
        <begin position="477"/>
        <end position="548"/>
    </location>
</feature>
<evidence type="ECO:0000256" key="2">
    <source>
        <dbReference type="ARBA" id="ARBA00004613"/>
    </source>
</evidence>
<feature type="repeat" description="ANK" evidence="12">
    <location>
        <begin position="630"/>
        <end position="662"/>
    </location>
</feature>
<proteinExistence type="predicted"/>
<dbReference type="SMART" id="SM00248">
    <property type="entry name" value="ANK"/>
    <property type="match status" value="5"/>
</dbReference>
<keyword evidence="11" id="KW-0472">Membrane</keyword>
<feature type="compositionally biased region" description="Basic and acidic residues" evidence="13">
    <location>
        <begin position="524"/>
        <end position="547"/>
    </location>
</feature>
<accession>A0AAV4W7T3</accession>
<evidence type="ECO:0000256" key="3">
    <source>
        <dbReference type="ARBA" id="ARBA00022483"/>
    </source>
</evidence>
<organism evidence="14 15">
    <name type="scientific">Caerostris extrusa</name>
    <name type="common">Bark spider</name>
    <name type="synonym">Caerostris bankana</name>
    <dbReference type="NCBI Taxonomy" id="172846"/>
    <lineage>
        <taxon>Eukaryota</taxon>
        <taxon>Metazoa</taxon>
        <taxon>Ecdysozoa</taxon>
        <taxon>Arthropoda</taxon>
        <taxon>Chelicerata</taxon>
        <taxon>Arachnida</taxon>
        <taxon>Araneae</taxon>
        <taxon>Araneomorphae</taxon>
        <taxon>Entelegynae</taxon>
        <taxon>Araneoidea</taxon>
        <taxon>Araneidae</taxon>
        <taxon>Caerostris</taxon>
    </lineage>
</organism>
<dbReference type="SUPFAM" id="SSF48403">
    <property type="entry name" value="Ankyrin repeat"/>
    <property type="match status" value="1"/>
</dbReference>
<keyword evidence="11" id="KW-1053">Target membrane</keyword>
<gene>
    <name evidence="14" type="primary">secG_0</name>
    <name evidence="14" type="ORF">CEXT_545651</name>
</gene>
<dbReference type="GO" id="GO:0044218">
    <property type="term" value="C:other organism cell membrane"/>
    <property type="evidence" value="ECO:0007669"/>
    <property type="project" value="UniProtKB-KW"/>
</dbReference>
<feature type="region of interest" description="Disordered" evidence="13">
    <location>
        <begin position="375"/>
        <end position="424"/>
    </location>
</feature>
<evidence type="ECO:0000313" key="14">
    <source>
        <dbReference type="EMBL" id="GIY77673.1"/>
    </source>
</evidence>
<dbReference type="PROSITE" id="PS50088">
    <property type="entry name" value="ANK_REPEAT"/>
    <property type="match status" value="3"/>
</dbReference>
<feature type="compositionally biased region" description="Polar residues" evidence="13">
    <location>
        <begin position="381"/>
        <end position="392"/>
    </location>
</feature>
<comment type="caution">
    <text evidence="14">The sequence shown here is derived from an EMBL/GenBank/DDBJ whole genome shotgun (WGS) entry which is preliminary data.</text>
</comment>
<dbReference type="GO" id="GO:0005576">
    <property type="term" value="C:extracellular region"/>
    <property type="evidence" value="ECO:0007669"/>
    <property type="project" value="UniProtKB-SubCell"/>
</dbReference>
<feature type="compositionally biased region" description="Polar residues" evidence="13">
    <location>
        <begin position="509"/>
        <end position="520"/>
    </location>
</feature>
<evidence type="ECO:0000256" key="1">
    <source>
        <dbReference type="ARBA" id="ARBA00004175"/>
    </source>
</evidence>
<dbReference type="GO" id="GO:0044231">
    <property type="term" value="C:host cell presynaptic membrane"/>
    <property type="evidence" value="ECO:0007669"/>
    <property type="project" value="UniProtKB-KW"/>
</dbReference>
<evidence type="ECO:0000256" key="13">
    <source>
        <dbReference type="SAM" id="MobiDB-lite"/>
    </source>
</evidence>
<evidence type="ECO:0000256" key="4">
    <source>
        <dbReference type="ARBA" id="ARBA00022525"/>
    </source>
</evidence>
<dbReference type="InterPro" id="IPR002110">
    <property type="entry name" value="Ankyrin_rpt"/>
</dbReference>
<feature type="region of interest" description="Disordered" evidence="13">
    <location>
        <begin position="51"/>
        <end position="96"/>
    </location>
</feature>
<evidence type="ECO:0000256" key="7">
    <source>
        <dbReference type="ARBA" id="ARBA00022699"/>
    </source>
</evidence>
<comment type="subcellular location">
    <subcellularLocation>
        <location evidence="2">Secreted</location>
    </subcellularLocation>
    <subcellularLocation>
        <location evidence="1">Target cell membrane</location>
    </subcellularLocation>
</comment>
<dbReference type="Gene3D" id="1.25.40.20">
    <property type="entry name" value="Ankyrin repeat-containing domain"/>
    <property type="match status" value="1"/>
</dbReference>
<keyword evidence="6" id="KW-0800">Toxin</keyword>
<keyword evidence="5" id="KW-1052">Target cell membrane</keyword>
<keyword evidence="4" id="KW-0964">Secreted</keyword>
<keyword evidence="15" id="KW-1185">Reference proteome</keyword>
<evidence type="ECO:0000313" key="15">
    <source>
        <dbReference type="Proteomes" id="UP001054945"/>
    </source>
</evidence>
<dbReference type="InterPro" id="IPR036770">
    <property type="entry name" value="Ankyrin_rpt-contain_sf"/>
</dbReference>